<keyword evidence="9 21" id="KW-0274">FAD</keyword>
<comment type="subunit">
    <text evidence="16">Monomer. Component of the 2-(3-amino-3-carboxypropyl)histidine synthase complex composed of DPH1, DPH2, DPH3 and a NADH-dependent reductase, predominantly CBR1.</text>
</comment>
<dbReference type="InterPro" id="IPR017938">
    <property type="entry name" value="Riboflavin_synthase-like_b-brl"/>
</dbReference>
<dbReference type="FunFam" id="2.40.30.10:FF:000032">
    <property type="entry name" value="NADH-cytochrome b5 reductase"/>
    <property type="match status" value="1"/>
</dbReference>
<dbReference type="InterPro" id="IPR008333">
    <property type="entry name" value="Cbr1-like_FAD-bd_dom"/>
</dbReference>
<dbReference type="Pfam" id="PF00175">
    <property type="entry name" value="NAD_binding_1"/>
    <property type="match status" value="1"/>
</dbReference>
<dbReference type="PANTHER" id="PTHR19370:SF184">
    <property type="entry name" value="NADH-CYTOCHROME B5 REDUCTASE-LIKE"/>
    <property type="match status" value="1"/>
</dbReference>
<evidence type="ECO:0000256" key="10">
    <source>
        <dbReference type="ARBA" id="ARBA00022989"/>
    </source>
</evidence>
<dbReference type="PRINTS" id="PR00363">
    <property type="entry name" value="CYTOCHROMEB5"/>
</dbReference>
<keyword evidence="13" id="KW-0496">Mitochondrion</keyword>
<dbReference type="SUPFAM" id="SSF55856">
    <property type="entry name" value="Cytochrome b5-like heme/steroid binding domain"/>
    <property type="match status" value="1"/>
</dbReference>
<evidence type="ECO:0000259" key="23">
    <source>
        <dbReference type="PROSITE" id="PS51384"/>
    </source>
</evidence>
<feature type="domain" description="FAD-binding FR-type" evidence="23">
    <location>
        <begin position="111"/>
        <end position="229"/>
    </location>
</feature>
<dbReference type="SUPFAM" id="SSF63380">
    <property type="entry name" value="Riboflavin synthase domain-like"/>
    <property type="match status" value="1"/>
</dbReference>
<evidence type="ECO:0000256" key="4">
    <source>
        <dbReference type="ARBA" id="ARBA00006105"/>
    </source>
</evidence>
<accession>A0A0B7KLX2</accession>
<evidence type="ECO:0000256" key="7">
    <source>
        <dbReference type="ARBA" id="ARBA00022692"/>
    </source>
</evidence>
<comment type="function">
    <text evidence="15">NADH-dependent reductase for DPH3 and cytochrome b5. Required for the first step of diphthamide biosynthesis, a post-translational modification of histidine which occurs in elongation factor 2. DPH1 and DPH2 transfer a 3-amino-3-carboxypropyl (ACP) group from S-adenosyl-L-methionine (SAM) to a histidine residue, the reaction is assisted by a reduction system comprising DPH3 and a NADH-dependent reductase, predominantly CBR1. By reducing DPH3, also involved in the formation of the tRNA wobble base modification mcm5s 2U (5-methoxycarbonylmethyl-2-thiouridine), mediated by the elongator complex. The cytochrome b5/NADH cytochrome b5 reductase electron transfer system supports the catalytic activity of several sterol biosynthetic enzymes.</text>
</comment>
<dbReference type="CDD" id="cd06183">
    <property type="entry name" value="cyt_b5_reduct_like"/>
    <property type="match status" value="1"/>
</dbReference>
<name>A0A0B7KLX2_BIOOC</name>
<dbReference type="PRINTS" id="PR00406">
    <property type="entry name" value="CYTB5RDTASE"/>
</dbReference>
<dbReference type="Pfam" id="PF00173">
    <property type="entry name" value="Cyt-b5"/>
    <property type="match status" value="1"/>
</dbReference>
<evidence type="ECO:0000256" key="21">
    <source>
        <dbReference type="PIRSR" id="PIRSR601834-1"/>
    </source>
</evidence>
<feature type="binding site" evidence="21">
    <location>
        <position position="195"/>
    </location>
    <ligand>
        <name>FAD</name>
        <dbReference type="ChEBI" id="CHEBI:57692"/>
    </ligand>
</feature>
<dbReference type="SUPFAM" id="SSF52343">
    <property type="entry name" value="Ferredoxin reductase-like, C-terminal NADP-linked domain"/>
    <property type="match status" value="1"/>
</dbReference>
<evidence type="ECO:0000256" key="9">
    <source>
        <dbReference type="ARBA" id="ARBA00022827"/>
    </source>
</evidence>
<proteinExistence type="inferred from homology"/>
<evidence type="ECO:0000256" key="8">
    <source>
        <dbReference type="ARBA" id="ARBA00022787"/>
    </source>
</evidence>
<dbReference type="InterPro" id="IPR036400">
    <property type="entry name" value="Cyt_B5-like_heme/steroid_sf"/>
</dbReference>
<keyword evidence="7" id="KW-0812">Transmembrane</keyword>
<dbReference type="EC" id="1.6.2.2" evidence="5"/>
<evidence type="ECO:0000256" key="2">
    <source>
        <dbReference type="ARBA" id="ARBA00004572"/>
    </source>
</evidence>
<dbReference type="GO" id="GO:0005783">
    <property type="term" value="C:endoplasmic reticulum"/>
    <property type="evidence" value="ECO:0007669"/>
    <property type="project" value="TreeGrafter"/>
</dbReference>
<evidence type="ECO:0000256" key="3">
    <source>
        <dbReference type="ARBA" id="ARBA00005156"/>
    </source>
</evidence>
<dbReference type="PANTHER" id="PTHR19370">
    <property type="entry name" value="NADH-CYTOCHROME B5 REDUCTASE"/>
    <property type="match status" value="1"/>
</dbReference>
<dbReference type="PROSITE" id="PS50255">
    <property type="entry name" value="CYTOCHROME_B5_2"/>
    <property type="match status" value="1"/>
</dbReference>
<dbReference type="Pfam" id="PF00970">
    <property type="entry name" value="FAD_binding_6"/>
    <property type="match status" value="1"/>
</dbReference>
<evidence type="ECO:0000259" key="22">
    <source>
        <dbReference type="PROSITE" id="PS50255"/>
    </source>
</evidence>
<keyword evidence="11" id="KW-0560">Oxidoreductase</keyword>
<keyword evidence="10" id="KW-1133">Transmembrane helix</keyword>
<keyword evidence="8" id="KW-1000">Mitochondrion outer membrane</keyword>
<comment type="cofactor">
    <cofactor evidence="1 21">
        <name>FAD</name>
        <dbReference type="ChEBI" id="CHEBI:57692"/>
    </cofactor>
</comment>
<dbReference type="GO" id="GO:0090524">
    <property type="term" value="F:cytochrome-b5 reductase activity, acting on NADH"/>
    <property type="evidence" value="ECO:0007669"/>
    <property type="project" value="UniProtKB-EC"/>
</dbReference>
<evidence type="ECO:0000256" key="1">
    <source>
        <dbReference type="ARBA" id="ARBA00001974"/>
    </source>
</evidence>
<comment type="pathway">
    <text evidence="3">Protein modification; peptidyl-diphthamide biosynthesis.</text>
</comment>
<keyword evidence="14" id="KW-0472">Membrane</keyword>
<dbReference type="InterPro" id="IPR001199">
    <property type="entry name" value="Cyt_B5-like_heme/steroid-bd"/>
</dbReference>
<dbReference type="GO" id="GO:0005741">
    <property type="term" value="C:mitochondrial outer membrane"/>
    <property type="evidence" value="ECO:0007669"/>
    <property type="project" value="UniProtKB-SubCell"/>
</dbReference>
<evidence type="ECO:0000256" key="12">
    <source>
        <dbReference type="ARBA" id="ARBA00023027"/>
    </source>
</evidence>
<evidence type="ECO:0000256" key="16">
    <source>
        <dbReference type="ARBA" id="ARBA00038836"/>
    </source>
</evidence>
<dbReference type="Gene3D" id="2.40.30.10">
    <property type="entry name" value="Translation factors"/>
    <property type="match status" value="1"/>
</dbReference>
<dbReference type="EMBL" id="CDPU01000066">
    <property type="protein sequence ID" value="CEO56417.1"/>
    <property type="molecule type" value="Genomic_DNA"/>
</dbReference>
<dbReference type="InterPro" id="IPR001433">
    <property type="entry name" value="OxRdtase_FAD/NAD-bd"/>
</dbReference>
<evidence type="ECO:0000256" key="17">
    <source>
        <dbReference type="ARBA" id="ARBA00039438"/>
    </source>
</evidence>
<dbReference type="InterPro" id="IPR039261">
    <property type="entry name" value="FNR_nucleotide-bd"/>
</dbReference>
<dbReference type="InterPro" id="IPR017927">
    <property type="entry name" value="FAD-bd_FR_type"/>
</dbReference>
<dbReference type="Gene3D" id="3.40.50.80">
    <property type="entry name" value="Nucleotide-binding domain of ferredoxin-NADP reductase (FNR) module"/>
    <property type="match status" value="1"/>
</dbReference>
<dbReference type="FunFam" id="3.40.50.80:FF:000019">
    <property type="entry name" value="NADH-cytochrome b5 reductase"/>
    <property type="match status" value="1"/>
</dbReference>
<evidence type="ECO:0000256" key="20">
    <source>
        <dbReference type="ARBA" id="ARBA00049138"/>
    </source>
</evidence>
<feature type="binding site" evidence="21">
    <location>
        <position position="204"/>
    </location>
    <ligand>
        <name>FAD</name>
        <dbReference type="ChEBI" id="CHEBI:57692"/>
    </ligand>
</feature>
<evidence type="ECO:0000256" key="18">
    <source>
        <dbReference type="ARBA" id="ARBA00041901"/>
    </source>
</evidence>
<evidence type="ECO:0000256" key="6">
    <source>
        <dbReference type="ARBA" id="ARBA00022630"/>
    </source>
</evidence>
<evidence type="ECO:0000256" key="13">
    <source>
        <dbReference type="ARBA" id="ARBA00023128"/>
    </source>
</evidence>
<dbReference type="Gene3D" id="3.10.120.10">
    <property type="entry name" value="Cytochrome b5-like heme/steroid binding domain"/>
    <property type="match status" value="1"/>
</dbReference>
<reference evidence="24" key="1">
    <citation type="submission" date="2015-01" db="EMBL/GenBank/DDBJ databases">
        <authorList>
            <person name="Durling Mikael"/>
        </authorList>
    </citation>
    <scope>NUCLEOTIDE SEQUENCE</scope>
</reference>
<keyword evidence="12" id="KW-0520">NAD</keyword>
<dbReference type="SMART" id="SM01117">
    <property type="entry name" value="Cyt-b5"/>
    <property type="match status" value="1"/>
</dbReference>
<evidence type="ECO:0000256" key="15">
    <source>
        <dbReference type="ARBA" id="ARBA00037104"/>
    </source>
</evidence>
<keyword evidence="6 21" id="KW-0285">Flavoprotein</keyword>
<evidence type="ECO:0000256" key="14">
    <source>
        <dbReference type="ARBA" id="ARBA00023136"/>
    </source>
</evidence>
<feature type="domain" description="Cytochrome b5 heme-binding" evidence="22">
    <location>
        <begin position="2"/>
        <end position="78"/>
    </location>
</feature>
<dbReference type="PROSITE" id="PS51384">
    <property type="entry name" value="FAD_FR"/>
    <property type="match status" value="1"/>
</dbReference>
<evidence type="ECO:0000256" key="11">
    <source>
        <dbReference type="ARBA" id="ARBA00023002"/>
    </source>
</evidence>
<feature type="binding site" evidence="21">
    <location>
        <position position="180"/>
    </location>
    <ligand>
        <name>FAD</name>
        <dbReference type="ChEBI" id="CHEBI:57692"/>
    </ligand>
</feature>
<protein>
    <recommendedName>
        <fullName evidence="17">NADH-cytochrome b5 reductase 1</fullName>
        <ecNumber evidence="5">1.6.2.2</ecNumber>
    </recommendedName>
    <alternativeName>
        <fullName evidence="18">Microsomal cytochrome b reductase</fullName>
    </alternativeName>
</protein>
<comment type="similarity">
    <text evidence="4">Belongs to the flavoprotein pyridine nucleotide cytochrome reductase family.</text>
</comment>
<organism evidence="24">
    <name type="scientific">Bionectria ochroleuca</name>
    <name type="common">Gliocladium roseum</name>
    <dbReference type="NCBI Taxonomy" id="29856"/>
    <lineage>
        <taxon>Eukaryota</taxon>
        <taxon>Fungi</taxon>
        <taxon>Dikarya</taxon>
        <taxon>Ascomycota</taxon>
        <taxon>Pezizomycotina</taxon>
        <taxon>Sordariomycetes</taxon>
        <taxon>Hypocreomycetidae</taxon>
        <taxon>Hypocreales</taxon>
        <taxon>Bionectriaceae</taxon>
        <taxon>Clonostachys</taxon>
    </lineage>
</organism>
<comment type="subcellular location">
    <subcellularLocation>
        <location evidence="2">Mitochondrion outer membrane</location>
        <topology evidence="2">Single-pass membrane protein</topology>
    </subcellularLocation>
</comment>
<dbReference type="InterPro" id="IPR001709">
    <property type="entry name" value="Flavoprot_Pyr_Nucl_cyt_Rdtase"/>
</dbReference>
<dbReference type="PRINTS" id="PR00371">
    <property type="entry name" value="FPNCR"/>
</dbReference>
<dbReference type="InterPro" id="IPR001834">
    <property type="entry name" value="CBR-like"/>
</dbReference>
<evidence type="ECO:0000313" key="24">
    <source>
        <dbReference type="EMBL" id="CEO56417.1"/>
    </source>
</evidence>
<evidence type="ECO:0000256" key="19">
    <source>
        <dbReference type="ARBA" id="ARBA00047682"/>
    </source>
</evidence>
<dbReference type="AlphaFoldDB" id="A0A0B7KLX2"/>
<evidence type="ECO:0000256" key="5">
    <source>
        <dbReference type="ARBA" id="ARBA00012011"/>
    </source>
</evidence>
<sequence>MGKQFTLAEVAQHNTKDNLYIVLRGKVYDLTPFVDDHPGSAEILIDAAGQDCTEAYDDAGHSDEANEILPELEIGTVSVLNPLAEASLVPQVTTNGVEKVKEIASGVLKPDVFQEFELHQKTEISHNVAISGLIDFSAVSYQFKLPTEESILGLPIGQHISIGAMLTQPDGTVKEIIRSYTPISGDHQPGYFDLLIKVYPQGNITQHLAGLKLGNSIRVRGPKGAFTYTKNMVRYFGMIAGGTGLTPMLQIIRAIIRGRPEDDKTEVDLIFANVNEHDILLREDLEQISKTDNGIRIHHVLNNPPENWSGGVGFVNSDMISRWLPKPAPDVKILLCGPPPMISAMKKTTESLGFNKARPASKLEDQVFSF</sequence>
<comment type="catalytic activity">
    <reaction evidence="19">
        <text>2 Fe(III)-[cytochrome b5] + NADH = 2 Fe(II)-[cytochrome b5] + NAD(+) + H(+)</text>
        <dbReference type="Rhea" id="RHEA:46680"/>
        <dbReference type="Rhea" id="RHEA-COMP:10438"/>
        <dbReference type="Rhea" id="RHEA-COMP:10439"/>
        <dbReference type="ChEBI" id="CHEBI:15378"/>
        <dbReference type="ChEBI" id="CHEBI:29033"/>
        <dbReference type="ChEBI" id="CHEBI:29034"/>
        <dbReference type="ChEBI" id="CHEBI:57540"/>
        <dbReference type="ChEBI" id="CHEBI:57945"/>
        <dbReference type="EC" id="1.6.2.2"/>
    </reaction>
</comment>
<gene>
    <name evidence="24" type="ORF">BN869_000012475_1</name>
</gene>
<feature type="binding site" evidence="21">
    <location>
        <position position="197"/>
    </location>
    <ligand>
        <name>FAD</name>
        <dbReference type="ChEBI" id="CHEBI:57692"/>
    </ligand>
</feature>
<comment type="catalytic activity">
    <reaction evidence="20">
        <text>2 Fe(3+)-[Dph3] + NADH = 2 Fe(2+)-[Dph3] + NAD(+) + H(+)</text>
        <dbReference type="Rhea" id="RHEA:71231"/>
        <dbReference type="Rhea" id="RHEA-COMP:18002"/>
        <dbReference type="Rhea" id="RHEA-COMP:18003"/>
        <dbReference type="ChEBI" id="CHEBI:15378"/>
        <dbReference type="ChEBI" id="CHEBI:29033"/>
        <dbReference type="ChEBI" id="CHEBI:29034"/>
        <dbReference type="ChEBI" id="CHEBI:57540"/>
        <dbReference type="ChEBI" id="CHEBI:57945"/>
        <dbReference type="ChEBI" id="CHEBI:83228"/>
    </reaction>
    <physiologicalReaction direction="left-to-right" evidence="20">
        <dbReference type="Rhea" id="RHEA:71232"/>
    </physiologicalReaction>
</comment>
<feature type="binding site" evidence="21">
    <location>
        <position position="178"/>
    </location>
    <ligand>
        <name>FAD</name>
        <dbReference type="ChEBI" id="CHEBI:57692"/>
    </ligand>
</feature>
<feature type="binding site" evidence="21">
    <location>
        <position position="246"/>
    </location>
    <ligand>
        <name>FAD</name>
        <dbReference type="ChEBI" id="CHEBI:57692"/>
    </ligand>
</feature>